<comment type="cofactor">
    <cofactor evidence="1">
        <name>Zn(2+)</name>
        <dbReference type="ChEBI" id="CHEBI:29105"/>
    </cofactor>
</comment>
<dbReference type="PANTHER" id="PTHR10173:SF52">
    <property type="entry name" value="METHIONINE-R-SULFOXIDE REDUCTASE B1"/>
    <property type="match status" value="1"/>
</dbReference>
<evidence type="ECO:0000259" key="8">
    <source>
        <dbReference type="PROSITE" id="PS51790"/>
    </source>
</evidence>
<dbReference type="GO" id="GO:0050797">
    <property type="term" value="F:thymidylate synthase (FAD) activity"/>
    <property type="evidence" value="ECO:0007669"/>
    <property type="project" value="InterPro"/>
</dbReference>
<evidence type="ECO:0000256" key="7">
    <source>
        <dbReference type="ARBA" id="ARBA00048488"/>
    </source>
</evidence>
<evidence type="ECO:0000313" key="9">
    <source>
        <dbReference type="EMBL" id="AIF02016.1"/>
    </source>
</evidence>
<dbReference type="PROSITE" id="PS51790">
    <property type="entry name" value="MSRB"/>
    <property type="match status" value="1"/>
</dbReference>
<evidence type="ECO:0000256" key="2">
    <source>
        <dbReference type="ARBA" id="ARBA00007174"/>
    </source>
</evidence>
<dbReference type="EMBL" id="KF900638">
    <property type="protein sequence ID" value="AIF02016.1"/>
    <property type="molecule type" value="Genomic_DNA"/>
</dbReference>
<evidence type="ECO:0000256" key="1">
    <source>
        <dbReference type="ARBA" id="ARBA00001947"/>
    </source>
</evidence>
<dbReference type="NCBIfam" id="TIGR00357">
    <property type="entry name" value="peptide-methionine (R)-S-oxide reductase MsrB"/>
    <property type="match status" value="1"/>
</dbReference>
<dbReference type="Gene3D" id="3.30.1360.170">
    <property type="match status" value="2"/>
</dbReference>
<dbReference type="InterPro" id="IPR011057">
    <property type="entry name" value="Mss4-like_sf"/>
</dbReference>
<dbReference type="AlphaFoldDB" id="A0A075GD80"/>
<evidence type="ECO:0000256" key="6">
    <source>
        <dbReference type="ARBA" id="ARBA00023002"/>
    </source>
</evidence>
<dbReference type="Pfam" id="PF02511">
    <property type="entry name" value="Thy1"/>
    <property type="match status" value="2"/>
</dbReference>
<organism evidence="9">
    <name type="scientific">uncultured marine thaumarchaeote KM3_153_B11</name>
    <dbReference type="NCBI Taxonomy" id="1456017"/>
    <lineage>
        <taxon>Archaea</taxon>
        <taxon>Nitrososphaerota</taxon>
        <taxon>environmental samples</taxon>
    </lineage>
</organism>
<dbReference type="EC" id="1.8.4.12" evidence="3"/>
<dbReference type="SUPFAM" id="SSF51316">
    <property type="entry name" value="Mss4-like"/>
    <property type="match status" value="1"/>
</dbReference>
<reference evidence="9" key="1">
    <citation type="journal article" date="2014" name="Genome Biol. Evol.">
        <title>Pangenome evidence for extensive interdomain horizontal transfer affecting lineage core and shell genes in uncultured planktonic thaumarchaeota and euryarchaeota.</title>
        <authorList>
            <person name="Deschamps P."/>
            <person name="Zivanovic Y."/>
            <person name="Moreira D."/>
            <person name="Rodriguez-Valera F."/>
            <person name="Lopez-Garcia P."/>
        </authorList>
    </citation>
    <scope>NUCLEOTIDE SEQUENCE</scope>
</reference>
<dbReference type="GO" id="GO:0050660">
    <property type="term" value="F:flavin adenine dinucleotide binding"/>
    <property type="evidence" value="ECO:0007669"/>
    <property type="project" value="InterPro"/>
</dbReference>
<evidence type="ECO:0000256" key="4">
    <source>
        <dbReference type="ARBA" id="ARBA00022723"/>
    </source>
</evidence>
<dbReference type="CDD" id="cd20175">
    <property type="entry name" value="ThyX"/>
    <property type="match status" value="1"/>
</dbReference>
<dbReference type="SUPFAM" id="SSF69796">
    <property type="entry name" value="Thymidylate synthase-complementing protein Thy1"/>
    <property type="match status" value="2"/>
</dbReference>
<dbReference type="GO" id="GO:0046872">
    <property type="term" value="F:metal ion binding"/>
    <property type="evidence" value="ECO:0007669"/>
    <property type="project" value="UniProtKB-KW"/>
</dbReference>
<dbReference type="Gene3D" id="2.170.150.20">
    <property type="entry name" value="Peptide methionine sulfoxide reductase"/>
    <property type="match status" value="1"/>
</dbReference>
<dbReference type="FunFam" id="2.170.150.20:FF:000001">
    <property type="entry name" value="Peptide methionine sulfoxide reductase MsrB"/>
    <property type="match status" value="1"/>
</dbReference>
<keyword evidence="4" id="KW-0479">Metal-binding</keyword>
<proteinExistence type="inferred from homology"/>
<dbReference type="GO" id="GO:0033743">
    <property type="term" value="F:peptide-methionine (R)-S-oxide reductase activity"/>
    <property type="evidence" value="ECO:0007669"/>
    <property type="project" value="UniProtKB-EC"/>
</dbReference>
<dbReference type="Pfam" id="PF01641">
    <property type="entry name" value="SelR"/>
    <property type="match status" value="1"/>
</dbReference>
<dbReference type="InterPro" id="IPR036098">
    <property type="entry name" value="Thymidylate_synthase_ThyX_sf"/>
</dbReference>
<keyword evidence="5" id="KW-0862">Zinc</keyword>
<dbReference type="PROSITE" id="PS51331">
    <property type="entry name" value="THYX"/>
    <property type="match status" value="2"/>
</dbReference>
<evidence type="ECO:0000256" key="5">
    <source>
        <dbReference type="ARBA" id="ARBA00022833"/>
    </source>
</evidence>
<dbReference type="InterPro" id="IPR003669">
    <property type="entry name" value="Thymidylate_synthase_ThyX"/>
</dbReference>
<keyword evidence="6" id="KW-0560">Oxidoreductase</keyword>
<comment type="catalytic activity">
    <reaction evidence="7">
        <text>L-methionyl-[protein] + [thioredoxin]-disulfide + H2O = L-methionyl-(R)-S-oxide-[protein] + [thioredoxin]-dithiol</text>
        <dbReference type="Rhea" id="RHEA:24164"/>
        <dbReference type="Rhea" id="RHEA-COMP:10698"/>
        <dbReference type="Rhea" id="RHEA-COMP:10700"/>
        <dbReference type="Rhea" id="RHEA-COMP:12313"/>
        <dbReference type="Rhea" id="RHEA-COMP:12314"/>
        <dbReference type="ChEBI" id="CHEBI:15377"/>
        <dbReference type="ChEBI" id="CHEBI:16044"/>
        <dbReference type="ChEBI" id="CHEBI:29950"/>
        <dbReference type="ChEBI" id="CHEBI:45764"/>
        <dbReference type="ChEBI" id="CHEBI:50058"/>
        <dbReference type="EC" id="1.8.4.12"/>
    </reaction>
</comment>
<comment type="similarity">
    <text evidence="2">Belongs to the MsrB Met sulfoxide reductase family.</text>
</comment>
<dbReference type="GO" id="GO:0006979">
    <property type="term" value="P:response to oxidative stress"/>
    <property type="evidence" value="ECO:0007669"/>
    <property type="project" value="InterPro"/>
</dbReference>
<name>A0A075GD80_9ARCH</name>
<dbReference type="GO" id="GO:0006231">
    <property type="term" value="P:dTMP biosynthetic process"/>
    <property type="evidence" value="ECO:0007669"/>
    <property type="project" value="InterPro"/>
</dbReference>
<dbReference type="GO" id="GO:0030091">
    <property type="term" value="P:protein repair"/>
    <property type="evidence" value="ECO:0007669"/>
    <property type="project" value="InterPro"/>
</dbReference>
<dbReference type="InterPro" id="IPR028427">
    <property type="entry name" value="Met_Sox_Rdtase_MsrB"/>
</dbReference>
<protein>
    <recommendedName>
        <fullName evidence="3">peptide-methionine (R)-S-oxide reductase</fullName>
        <ecNumber evidence="3">1.8.4.12</ecNumber>
    </recommendedName>
</protein>
<accession>A0A075GD80</accession>
<dbReference type="GO" id="GO:0005737">
    <property type="term" value="C:cytoplasm"/>
    <property type="evidence" value="ECO:0007669"/>
    <property type="project" value="TreeGrafter"/>
</dbReference>
<dbReference type="InterPro" id="IPR002579">
    <property type="entry name" value="Met_Sox_Rdtase_MsrB_dom"/>
</dbReference>
<evidence type="ECO:0000256" key="3">
    <source>
        <dbReference type="ARBA" id="ARBA00012499"/>
    </source>
</evidence>
<sequence>MQEKFSASERKKLLKHFSNIDNSVFVITTPKQVDRGALMSRYSRTDKTMRRVFLDEFLKNQNRGEEFYKRVLLEYGDDSVAELGGAQIAIEGLSNIAVKKIEDRRIGLSYLEKSSRYVAWDKKLNGKYKFFREPTLIKSRFVDDYLESCNLDFSIYAKNVQPMLKFIRENDPIENYKFKSQDGTEKKISKLKNENDIKSANMIYRAATKAKALDVLRGLLPASTLTNVGITGNGRAFEYLITILFSSKLTEEKQLASKIKNELDKMIKSFVSRSNDKYGKALQKYFNDIKKISYKASRNNIHGKPILGNSVRLVEFEPELRSINSIITALIFEQSPSLSFDQIFKNVKKMSKKSKIKIIGQIINARQNRRHRPPRAFEMTGYTFDLLTNFGMFRDLHRHRALTLERQLLTTDHGFDTPNEIIELGIKKDFDDCMYLTKSVFQKMRHKFPEQSQYIVNFAYNYPYYMRFNLREATHLIELRTVPQGHADYRKIVQEMYRLINKKHPALSKIMKYVDLNQYDLERFESEKRTEEKRKKLNDKVSKTDNEWKNQLSSEEYSICRKKNTEAPFTGIYWDCKDKGTYKCTCCGLELFSSKTKFDSGTGWPSFSQALNNDNIEFVKDTSYGMLRTEVNCKKCGAHLGHVFDDGPQPTKQRYCINSVSLRLDKLD</sequence>
<dbReference type="PANTHER" id="PTHR10173">
    <property type="entry name" value="METHIONINE SULFOXIDE REDUCTASE"/>
    <property type="match status" value="1"/>
</dbReference>
<feature type="domain" description="MsrB" evidence="8">
    <location>
        <begin position="545"/>
        <end position="667"/>
    </location>
</feature>